<dbReference type="AlphaFoldDB" id="A0A9W7DJG5"/>
<protein>
    <submittedName>
        <fullName evidence="2">Unnamed protein product</fullName>
    </submittedName>
</protein>
<comment type="caution">
    <text evidence="2">The sequence shown here is derived from an EMBL/GenBank/DDBJ whole genome shotgun (WGS) entry which is preliminary data.</text>
</comment>
<dbReference type="Gene3D" id="3.40.630.30">
    <property type="match status" value="1"/>
</dbReference>
<feature type="domain" description="N-acetyltransferase" evidence="1">
    <location>
        <begin position="33"/>
        <end position="188"/>
    </location>
</feature>
<dbReference type="InterPro" id="IPR016181">
    <property type="entry name" value="Acyl_CoA_acyltransferase"/>
</dbReference>
<sequence>MSKTTTSYRTRSVQKEDKLAWIDIFTGTKDSYIIFRRVVITPESAAKVFDRFLDSNVSSYCNFAVVDYNEKDHGQFPNRRLVGTGINGQDEFVIGFVSFLTHVNNWADTEVLYLSDLFVSEFNRLGGVGKALIQTCYDFADKHDNIDRVYWKTEMSNHRAQLLYRKVGKFEGFVTYRRPQEGETVDDE</sequence>
<dbReference type="Pfam" id="PF00583">
    <property type="entry name" value="Acetyltransf_1"/>
    <property type="match status" value="1"/>
</dbReference>
<organism evidence="2 3">
    <name type="scientific">Ambrosiozyma monospora</name>
    <name type="common">Yeast</name>
    <name type="synonym">Endomycopsis monosporus</name>
    <dbReference type="NCBI Taxonomy" id="43982"/>
    <lineage>
        <taxon>Eukaryota</taxon>
        <taxon>Fungi</taxon>
        <taxon>Dikarya</taxon>
        <taxon>Ascomycota</taxon>
        <taxon>Saccharomycotina</taxon>
        <taxon>Pichiomycetes</taxon>
        <taxon>Pichiales</taxon>
        <taxon>Pichiaceae</taxon>
        <taxon>Ambrosiozyma</taxon>
    </lineage>
</organism>
<dbReference type="Proteomes" id="UP001165063">
    <property type="component" value="Unassembled WGS sequence"/>
</dbReference>
<gene>
    <name evidence="2" type="ORF">Amon01_000800400</name>
</gene>
<evidence type="ECO:0000259" key="1">
    <source>
        <dbReference type="PROSITE" id="PS51186"/>
    </source>
</evidence>
<evidence type="ECO:0000313" key="2">
    <source>
        <dbReference type="EMBL" id="GMG55935.1"/>
    </source>
</evidence>
<dbReference type="InterPro" id="IPR000182">
    <property type="entry name" value="GNAT_dom"/>
</dbReference>
<dbReference type="PROSITE" id="PS51186">
    <property type="entry name" value="GNAT"/>
    <property type="match status" value="1"/>
</dbReference>
<reference evidence="2" key="1">
    <citation type="submission" date="2023-04" db="EMBL/GenBank/DDBJ databases">
        <title>Ambrosiozyma monospora NBRC 1965.</title>
        <authorList>
            <person name="Ichikawa N."/>
            <person name="Sato H."/>
            <person name="Tonouchi N."/>
        </authorList>
    </citation>
    <scope>NUCLEOTIDE SEQUENCE</scope>
    <source>
        <strain evidence="2">NBRC 1965</strain>
    </source>
</reference>
<dbReference type="GO" id="GO:0016747">
    <property type="term" value="F:acyltransferase activity, transferring groups other than amino-acyl groups"/>
    <property type="evidence" value="ECO:0007669"/>
    <property type="project" value="InterPro"/>
</dbReference>
<dbReference type="SUPFAM" id="SSF55729">
    <property type="entry name" value="Acyl-CoA N-acyltransferases (Nat)"/>
    <property type="match status" value="1"/>
</dbReference>
<dbReference type="EMBL" id="BSXU01006521">
    <property type="protein sequence ID" value="GMG55935.1"/>
    <property type="molecule type" value="Genomic_DNA"/>
</dbReference>
<name>A0A9W7DJG5_AMBMO</name>
<keyword evidence="3" id="KW-1185">Reference proteome</keyword>
<dbReference type="OrthoDB" id="7305308at2759"/>
<accession>A0A9W7DJG5</accession>
<evidence type="ECO:0000313" key="3">
    <source>
        <dbReference type="Proteomes" id="UP001165063"/>
    </source>
</evidence>
<proteinExistence type="predicted"/>
<dbReference type="CDD" id="cd04301">
    <property type="entry name" value="NAT_SF"/>
    <property type="match status" value="1"/>
</dbReference>